<keyword evidence="3" id="KW-0346">Stress response</keyword>
<dbReference type="SUPFAM" id="SSF58014">
    <property type="entry name" value="Coiled-coil domain of nucleotide exchange factor GrpE"/>
    <property type="match status" value="1"/>
</dbReference>
<proteinExistence type="inferred from homology"/>
<dbReference type="PANTHER" id="PTHR21237">
    <property type="entry name" value="GRPE PROTEIN"/>
    <property type="match status" value="1"/>
</dbReference>
<dbReference type="Gene3D" id="2.30.22.10">
    <property type="entry name" value="Head domain of nucleotide exchange factor GrpE"/>
    <property type="match status" value="1"/>
</dbReference>
<dbReference type="RefSeq" id="WP_306874523.1">
    <property type="nucleotide sequence ID" value="NZ_JAUSRB010000002.1"/>
</dbReference>
<comment type="subunit">
    <text evidence="3">Homodimer.</text>
</comment>
<dbReference type="Proteomes" id="UP001230426">
    <property type="component" value="Unassembled WGS sequence"/>
</dbReference>
<accession>A0ABT9RKX9</accession>
<comment type="similarity">
    <text evidence="1 3 4">Belongs to the GrpE family.</text>
</comment>
<dbReference type="EMBL" id="JAUSRB010000002">
    <property type="protein sequence ID" value="MDP9869956.1"/>
    <property type="molecule type" value="Genomic_DNA"/>
</dbReference>
<dbReference type="InterPro" id="IPR009012">
    <property type="entry name" value="GrpE_head"/>
</dbReference>
<keyword evidence="7" id="KW-1185">Reference proteome</keyword>
<dbReference type="Pfam" id="PF01025">
    <property type="entry name" value="GrpE"/>
    <property type="match status" value="1"/>
</dbReference>
<feature type="coiled-coil region" evidence="5">
    <location>
        <begin position="21"/>
        <end position="55"/>
    </location>
</feature>
<organism evidence="6 7">
    <name type="scientific">Streptosporangium brasiliense</name>
    <dbReference type="NCBI Taxonomy" id="47480"/>
    <lineage>
        <taxon>Bacteria</taxon>
        <taxon>Bacillati</taxon>
        <taxon>Actinomycetota</taxon>
        <taxon>Actinomycetes</taxon>
        <taxon>Streptosporangiales</taxon>
        <taxon>Streptosporangiaceae</taxon>
        <taxon>Streptosporangium</taxon>
    </lineage>
</organism>
<dbReference type="PANTHER" id="PTHR21237:SF23">
    <property type="entry name" value="GRPE PROTEIN HOMOLOG, MITOCHONDRIAL"/>
    <property type="match status" value="1"/>
</dbReference>
<reference evidence="6 7" key="1">
    <citation type="submission" date="2023-07" db="EMBL/GenBank/DDBJ databases">
        <title>Sequencing the genomes of 1000 actinobacteria strains.</title>
        <authorList>
            <person name="Klenk H.-P."/>
        </authorList>
    </citation>
    <scope>NUCLEOTIDE SEQUENCE [LARGE SCALE GENOMIC DNA]</scope>
    <source>
        <strain evidence="6 7">DSM 44109</strain>
    </source>
</reference>
<protein>
    <recommendedName>
        <fullName evidence="3">Protein GrpE</fullName>
    </recommendedName>
    <alternativeName>
        <fullName evidence="3">HSP-70 cofactor</fullName>
    </alternativeName>
</protein>
<name>A0ABT9RKX9_9ACTN</name>
<keyword evidence="3" id="KW-0963">Cytoplasm</keyword>
<keyword evidence="2 3" id="KW-0143">Chaperone</keyword>
<evidence type="ECO:0000256" key="1">
    <source>
        <dbReference type="ARBA" id="ARBA00009054"/>
    </source>
</evidence>
<evidence type="ECO:0000256" key="4">
    <source>
        <dbReference type="RuleBase" id="RU004478"/>
    </source>
</evidence>
<dbReference type="CDD" id="cd00446">
    <property type="entry name" value="GrpE"/>
    <property type="match status" value="1"/>
</dbReference>
<comment type="function">
    <text evidence="3">Participates actively in the response to hyperosmotic and heat shock by preventing the aggregation of stress-denatured proteins, in association with DnaK and GrpE. It is the nucleotide exchange factor for DnaK and may function as a thermosensor. Unfolded proteins bind initially to DnaJ; upon interaction with the DnaJ-bound protein, DnaK hydrolyzes its bound ATP, resulting in the formation of a stable complex. GrpE releases ADP from DnaK; ATP binding to DnaK triggers the release of the substrate protein, thus completing the reaction cycle. Several rounds of ATP-dependent interactions between DnaJ, DnaK and GrpE are required for fully efficient folding.</text>
</comment>
<comment type="subcellular location">
    <subcellularLocation>
        <location evidence="3">Cytoplasm</location>
    </subcellularLocation>
</comment>
<dbReference type="SUPFAM" id="SSF51064">
    <property type="entry name" value="Head domain of nucleotide exchange factor GrpE"/>
    <property type="match status" value="1"/>
</dbReference>
<dbReference type="Gene3D" id="3.90.20.20">
    <property type="match status" value="1"/>
</dbReference>
<evidence type="ECO:0000313" key="6">
    <source>
        <dbReference type="EMBL" id="MDP9869956.1"/>
    </source>
</evidence>
<gene>
    <name evidence="3" type="primary">grpE</name>
    <name evidence="6" type="ORF">J2S55_009222</name>
</gene>
<dbReference type="InterPro" id="IPR000740">
    <property type="entry name" value="GrpE"/>
</dbReference>
<dbReference type="PRINTS" id="PR00773">
    <property type="entry name" value="GRPEPROTEIN"/>
</dbReference>
<evidence type="ECO:0000256" key="3">
    <source>
        <dbReference type="HAMAP-Rule" id="MF_01151"/>
    </source>
</evidence>
<evidence type="ECO:0000256" key="2">
    <source>
        <dbReference type="ARBA" id="ARBA00023186"/>
    </source>
</evidence>
<evidence type="ECO:0000256" key="5">
    <source>
        <dbReference type="SAM" id="Coils"/>
    </source>
</evidence>
<dbReference type="InterPro" id="IPR013805">
    <property type="entry name" value="GrpE_CC"/>
</dbReference>
<sequence length="173" mass="18915">MSDAPGPEDVPREGAEAAPDVAELQARAAGLQRQNEELEGRWRRALADLDNLRKRVIRDTGRVGAEERARAAAEWLPVLDNLERALEHAESDPASIVEGLQVIRDQALEVLARLGFPRRDDAGTVFDPARHEVVATLAQEDVPEGTVLHVVRPAYGDGERQLRPALVVVAKGE</sequence>
<dbReference type="HAMAP" id="MF_01151">
    <property type="entry name" value="GrpE"/>
    <property type="match status" value="1"/>
</dbReference>
<evidence type="ECO:0000313" key="7">
    <source>
        <dbReference type="Proteomes" id="UP001230426"/>
    </source>
</evidence>
<comment type="caution">
    <text evidence="6">The sequence shown here is derived from an EMBL/GenBank/DDBJ whole genome shotgun (WGS) entry which is preliminary data.</text>
</comment>
<keyword evidence="5" id="KW-0175">Coiled coil</keyword>